<dbReference type="PRINTS" id="PR00502">
    <property type="entry name" value="NUDIXFAMILY"/>
</dbReference>
<keyword evidence="6" id="KW-1185">Reference proteome</keyword>
<dbReference type="AlphaFoldDB" id="A0A940PHU9"/>
<dbReference type="Pfam" id="PF00293">
    <property type="entry name" value="NUDIX"/>
    <property type="match status" value="1"/>
</dbReference>
<dbReference type="InterPro" id="IPR020084">
    <property type="entry name" value="NUDIX_hydrolase_CS"/>
</dbReference>
<evidence type="ECO:0000256" key="1">
    <source>
        <dbReference type="ARBA" id="ARBA00005582"/>
    </source>
</evidence>
<dbReference type="PROSITE" id="PS00893">
    <property type="entry name" value="NUDIX_BOX"/>
    <property type="match status" value="1"/>
</dbReference>
<evidence type="ECO:0000259" key="4">
    <source>
        <dbReference type="PROSITE" id="PS51462"/>
    </source>
</evidence>
<evidence type="ECO:0000313" key="6">
    <source>
        <dbReference type="Proteomes" id="UP000674938"/>
    </source>
</evidence>
<dbReference type="RefSeq" id="WP_209532490.1">
    <property type="nucleotide sequence ID" value="NZ_JAEEGA010000023.1"/>
</dbReference>
<dbReference type="EMBL" id="JAEEGA010000023">
    <property type="protein sequence ID" value="MBP1044208.1"/>
    <property type="molecule type" value="Genomic_DNA"/>
</dbReference>
<gene>
    <name evidence="5" type="ORF">I6N95_24670</name>
</gene>
<evidence type="ECO:0000313" key="5">
    <source>
        <dbReference type="EMBL" id="MBP1044208.1"/>
    </source>
</evidence>
<reference evidence="5" key="1">
    <citation type="submission" date="2020-12" db="EMBL/GenBank/DDBJ databases">
        <title>Vagococcus allomyrinae sp. nov. and Enterococcus lavae sp. nov., isolated from the larvae of Allomyrina dichotoma.</title>
        <authorList>
            <person name="Lee S.D."/>
        </authorList>
    </citation>
    <scope>NUCLEOTIDE SEQUENCE</scope>
    <source>
        <strain evidence="5">BWB3-3</strain>
    </source>
</reference>
<comment type="similarity">
    <text evidence="1 3">Belongs to the Nudix hydrolase family.</text>
</comment>
<evidence type="ECO:0000256" key="3">
    <source>
        <dbReference type="RuleBase" id="RU003476"/>
    </source>
</evidence>
<organism evidence="5 6">
    <name type="scientific">Vagococcus allomyrinae</name>
    <dbReference type="NCBI Taxonomy" id="2794353"/>
    <lineage>
        <taxon>Bacteria</taxon>
        <taxon>Bacillati</taxon>
        <taxon>Bacillota</taxon>
        <taxon>Bacilli</taxon>
        <taxon>Lactobacillales</taxon>
        <taxon>Enterococcaceae</taxon>
        <taxon>Vagococcus</taxon>
    </lineage>
</organism>
<sequence>MLDIYNDKREKTGRFFSRGQQLGAGDYQLAASVALINDRSQCLLTRRHPMKKMGLMWELPGGAVELAETSQRAAIREIQEEVGYLITQPLGLLGTTRYDELALLTDVFIHYTEVELETLVLQQDEVVEARCCSFDLIAQMNEAGQVTPFDWLACQMVKEHLKDRAFSQK</sequence>
<dbReference type="InterPro" id="IPR015797">
    <property type="entry name" value="NUDIX_hydrolase-like_dom_sf"/>
</dbReference>
<dbReference type="GO" id="GO:0016787">
    <property type="term" value="F:hydrolase activity"/>
    <property type="evidence" value="ECO:0007669"/>
    <property type="project" value="UniProtKB-KW"/>
</dbReference>
<evidence type="ECO:0000256" key="2">
    <source>
        <dbReference type="ARBA" id="ARBA00022801"/>
    </source>
</evidence>
<accession>A0A940PHU9</accession>
<dbReference type="PANTHER" id="PTHR43736">
    <property type="entry name" value="ADP-RIBOSE PYROPHOSPHATASE"/>
    <property type="match status" value="1"/>
</dbReference>
<protein>
    <submittedName>
        <fullName evidence="5">NUDIX hydrolase</fullName>
    </submittedName>
</protein>
<dbReference type="PROSITE" id="PS51462">
    <property type="entry name" value="NUDIX"/>
    <property type="match status" value="1"/>
</dbReference>
<dbReference type="PANTHER" id="PTHR43736:SF1">
    <property type="entry name" value="DIHYDRONEOPTERIN TRIPHOSPHATE DIPHOSPHATASE"/>
    <property type="match status" value="1"/>
</dbReference>
<dbReference type="InterPro" id="IPR020476">
    <property type="entry name" value="Nudix_hydrolase"/>
</dbReference>
<comment type="caution">
    <text evidence="5">The sequence shown here is derived from an EMBL/GenBank/DDBJ whole genome shotgun (WGS) entry which is preliminary data.</text>
</comment>
<feature type="domain" description="Nudix hydrolase" evidence="4">
    <location>
        <begin position="26"/>
        <end position="154"/>
    </location>
</feature>
<dbReference type="InterPro" id="IPR000086">
    <property type="entry name" value="NUDIX_hydrolase_dom"/>
</dbReference>
<dbReference type="Proteomes" id="UP000674938">
    <property type="component" value="Unassembled WGS sequence"/>
</dbReference>
<name>A0A940PHU9_9ENTE</name>
<proteinExistence type="inferred from homology"/>
<dbReference type="SUPFAM" id="SSF55811">
    <property type="entry name" value="Nudix"/>
    <property type="match status" value="1"/>
</dbReference>
<keyword evidence="2 3" id="KW-0378">Hydrolase</keyword>
<dbReference type="Gene3D" id="3.90.79.10">
    <property type="entry name" value="Nucleoside Triphosphate Pyrophosphohydrolase"/>
    <property type="match status" value="1"/>
</dbReference>